<evidence type="ECO:0000313" key="1">
    <source>
        <dbReference type="EMBL" id="CAF4484212.1"/>
    </source>
</evidence>
<sequence>LYNLKRLTTINENKPFPNVNLLYLKTYDFVENSTDQYFANVYALVLKSKASFNISSDKFVNDLSKICSLSNLKCLTLIENMYSTDFLVELFKKTSQITSLRCSSEVLLTIMNDFPQLAHKIKDLFITLYESNSSKIMKKLCSMLINIQYLSIKIANTNDLYILLPIILRIMVRQKLNSLTIILYFTEKFESLTLMSWLNDYICLNSVECEVDHVQNSGCLNMLFSDRHSTFLI</sequence>
<protein>
    <submittedName>
        <fullName evidence="1">Uncharacterized protein</fullName>
    </submittedName>
</protein>
<proteinExistence type="predicted"/>
<accession>A0A8S2X8X3</accession>
<feature type="non-terminal residue" evidence="1">
    <location>
        <position position="1"/>
    </location>
</feature>
<comment type="caution">
    <text evidence="1">The sequence shown here is derived from an EMBL/GenBank/DDBJ whole genome shotgun (WGS) entry which is preliminary data.</text>
</comment>
<dbReference type="AlphaFoldDB" id="A0A8S2X8X3"/>
<evidence type="ECO:0000313" key="2">
    <source>
        <dbReference type="Proteomes" id="UP000682733"/>
    </source>
</evidence>
<dbReference type="EMBL" id="CAJOBA010090970">
    <property type="protein sequence ID" value="CAF4484212.1"/>
    <property type="molecule type" value="Genomic_DNA"/>
</dbReference>
<dbReference type="Proteomes" id="UP000682733">
    <property type="component" value="Unassembled WGS sequence"/>
</dbReference>
<name>A0A8S2X8X3_9BILA</name>
<reference evidence="1" key="1">
    <citation type="submission" date="2021-02" db="EMBL/GenBank/DDBJ databases">
        <authorList>
            <person name="Nowell W R."/>
        </authorList>
    </citation>
    <scope>NUCLEOTIDE SEQUENCE</scope>
</reference>
<gene>
    <name evidence="1" type="ORF">TMI583_LOCUS47283</name>
</gene>
<organism evidence="1 2">
    <name type="scientific">Didymodactylos carnosus</name>
    <dbReference type="NCBI Taxonomy" id="1234261"/>
    <lineage>
        <taxon>Eukaryota</taxon>
        <taxon>Metazoa</taxon>
        <taxon>Spiralia</taxon>
        <taxon>Gnathifera</taxon>
        <taxon>Rotifera</taxon>
        <taxon>Eurotatoria</taxon>
        <taxon>Bdelloidea</taxon>
        <taxon>Philodinida</taxon>
        <taxon>Philodinidae</taxon>
        <taxon>Didymodactylos</taxon>
    </lineage>
</organism>